<dbReference type="PROSITE" id="PS51318">
    <property type="entry name" value="TAT"/>
    <property type="match status" value="1"/>
</dbReference>
<proteinExistence type="inferred from homology"/>
<keyword evidence="6" id="KW-1185">Reference proteome</keyword>
<organism evidence="5 6">
    <name type="scientific">Bordetella genomosp. 10</name>
    <dbReference type="NCBI Taxonomy" id="1416804"/>
    <lineage>
        <taxon>Bacteria</taxon>
        <taxon>Pseudomonadati</taxon>
        <taxon>Pseudomonadota</taxon>
        <taxon>Betaproteobacteria</taxon>
        <taxon>Burkholderiales</taxon>
        <taxon>Alcaligenaceae</taxon>
        <taxon>Bordetella</taxon>
    </lineage>
</organism>
<dbReference type="EMBL" id="NEVM01000001">
    <property type="protein sequence ID" value="OZI38549.1"/>
    <property type="molecule type" value="Genomic_DNA"/>
</dbReference>
<sequence length="326" mass="34809">MNRRDFLQLAGGAMAASLLPGATYAADAQDRKKVRITLPSAGSAGSAWRPLVERYKLDQDLGIVLDWVTADPGKMQVQLSAGSLDVGVFGSVGLATLANRGSDIVLFGPALNNHGRWIVKGDSAYKSPKDLIGKRIATTAETSETYQQARIAASLTGLDLKKDVKVIFGSPTANLALFERGDVDGIITLEPTATRLVGRGAREIARVADIWKEATGQADDPFLVGLAASKGWYEQNKATAAKLATLFERIGATIAQHPESLKPIAAELGLKADETQAIELLPQRLAPTYSTKWDASVFATIDKQIEVAVKLGLLDAVPSRKLYVKA</sequence>
<dbReference type="Proteomes" id="UP000216020">
    <property type="component" value="Unassembled WGS sequence"/>
</dbReference>
<evidence type="ECO:0000313" key="6">
    <source>
        <dbReference type="Proteomes" id="UP000216020"/>
    </source>
</evidence>
<evidence type="ECO:0008006" key="7">
    <source>
        <dbReference type="Google" id="ProtNLM"/>
    </source>
</evidence>
<feature type="signal peptide" evidence="4">
    <location>
        <begin position="1"/>
        <end position="25"/>
    </location>
</feature>
<evidence type="ECO:0000256" key="4">
    <source>
        <dbReference type="SAM" id="SignalP"/>
    </source>
</evidence>
<gene>
    <name evidence="5" type="ORF">CAL29_01420</name>
</gene>
<protein>
    <recommendedName>
        <fullName evidence="7">SsuA/THI5-like domain-containing protein</fullName>
    </recommendedName>
</protein>
<dbReference type="Pfam" id="PF12974">
    <property type="entry name" value="Phosphonate-bd"/>
    <property type="match status" value="1"/>
</dbReference>
<reference evidence="6" key="1">
    <citation type="submission" date="2017-05" db="EMBL/GenBank/DDBJ databases">
        <title>Complete and WGS of Bordetella genogroups.</title>
        <authorList>
            <person name="Spilker T."/>
            <person name="Lipuma J."/>
        </authorList>
    </citation>
    <scope>NUCLEOTIDE SEQUENCE [LARGE SCALE GENOMIC DNA]</scope>
    <source>
        <strain evidence="6">AU16122</strain>
    </source>
</reference>
<accession>A0A261SM95</accession>
<dbReference type="RefSeq" id="WP_094852644.1">
    <property type="nucleotide sequence ID" value="NZ_NEVM01000001.1"/>
</dbReference>
<evidence type="ECO:0000256" key="1">
    <source>
        <dbReference type="ARBA" id="ARBA00004418"/>
    </source>
</evidence>
<evidence type="ECO:0000313" key="5">
    <source>
        <dbReference type="EMBL" id="OZI38549.1"/>
    </source>
</evidence>
<dbReference type="AlphaFoldDB" id="A0A261SM95"/>
<dbReference type="InterPro" id="IPR006311">
    <property type="entry name" value="TAT_signal"/>
</dbReference>
<evidence type="ECO:0000256" key="3">
    <source>
        <dbReference type="ARBA" id="ARBA00022729"/>
    </source>
</evidence>
<dbReference type="Gene3D" id="3.40.190.10">
    <property type="entry name" value="Periplasmic binding protein-like II"/>
    <property type="match status" value="2"/>
</dbReference>
<dbReference type="OrthoDB" id="286202at2"/>
<comment type="caution">
    <text evidence="5">The sequence shown here is derived from an EMBL/GenBank/DDBJ whole genome shotgun (WGS) entry which is preliminary data.</text>
</comment>
<dbReference type="PANTHER" id="PTHR30024">
    <property type="entry name" value="ALIPHATIC SULFONATES-BINDING PROTEIN-RELATED"/>
    <property type="match status" value="1"/>
</dbReference>
<dbReference type="SUPFAM" id="SSF53850">
    <property type="entry name" value="Periplasmic binding protein-like II"/>
    <property type="match status" value="1"/>
</dbReference>
<name>A0A261SM95_9BORD</name>
<feature type="chain" id="PRO_5012740493" description="SsuA/THI5-like domain-containing protein" evidence="4">
    <location>
        <begin position="26"/>
        <end position="326"/>
    </location>
</feature>
<comment type="similarity">
    <text evidence="2">Belongs to the bacterial solute-binding protein SsuA/TauA family.</text>
</comment>
<keyword evidence="3 4" id="KW-0732">Signal</keyword>
<dbReference type="GO" id="GO:0042597">
    <property type="term" value="C:periplasmic space"/>
    <property type="evidence" value="ECO:0007669"/>
    <property type="project" value="UniProtKB-SubCell"/>
</dbReference>
<evidence type="ECO:0000256" key="2">
    <source>
        <dbReference type="ARBA" id="ARBA00010742"/>
    </source>
</evidence>
<dbReference type="PANTHER" id="PTHR30024:SF47">
    <property type="entry name" value="TAURINE-BINDING PERIPLASMIC PROTEIN"/>
    <property type="match status" value="1"/>
</dbReference>
<comment type="subcellular location">
    <subcellularLocation>
        <location evidence="1">Periplasm</location>
    </subcellularLocation>
</comment>